<dbReference type="EMBL" id="JBHTBW010000032">
    <property type="protein sequence ID" value="MFC7441684.1"/>
    <property type="molecule type" value="Genomic_DNA"/>
</dbReference>
<gene>
    <name evidence="1" type="ORF">ACFQNG_11225</name>
</gene>
<evidence type="ECO:0000313" key="2">
    <source>
        <dbReference type="Proteomes" id="UP001596500"/>
    </source>
</evidence>
<dbReference type="Pfam" id="PF13692">
    <property type="entry name" value="Glyco_trans_1_4"/>
    <property type="match status" value="1"/>
</dbReference>
<dbReference type="GO" id="GO:0016757">
    <property type="term" value="F:glycosyltransferase activity"/>
    <property type="evidence" value="ECO:0007669"/>
    <property type="project" value="UniProtKB-KW"/>
</dbReference>
<organism evidence="1 2">
    <name type="scientific">Laceyella putida</name>
    <dbReference type="NCBI Taxonomy" id="110101"/>
    <lineage>
        <taxon>Bacteria</taxon>
        <taxon>Bacillati</taxon>
        <taxon>Bacillota</taxon>
        <taxon>Bacilli</taxon>
        <taxon>Bacillales</taxon>
        <taxon>Thermoactinomycetaceae</taxon>
        <taxon>Laceyella</taxon>
    </lineage>
</organism>
<dbReference type="Gene3D" id="3.40.50.2000">
    <property type="entry name" value="Glycogen Phosphorylase B"/>
    <property type="match status" value="1"/>
</dbReference>
<comment type="caution">
    <text evidence="1">The sequence shown here is derived from an EMBL/GenBank/DDBJ whole genome shotgun (WGS) entry which is preliminary data.</text>
</comment>
<reference evidence="2" key="1">
    <citation type="journal article" date="2019" name="Int. J. Syst. Evol. Microbiol.">
        <title>The Global Catalogue of Microorganisms (GCM) 10K type strain sequencing project: providing services to taxonomists for standard genome sequencing and annotation.</title>
        <authorList>
            <consortium name="The Broad Institute Genomics Platform"/>
            <consortium name="The Broad Institute Genome Sequencing Center for Infectious Disease"/>
            <person name="Wu L."/>
            <person name="Ma J."/>
        </authorList>
    </citation>
    <scope>NUCLEOTIDE SEQUENCE [LARGE SCALE GENOMIC DNA]</scope>
    <source>
        <strain evidence="2">CGMCC 1.12942</strain>
    </source>
</reference>
<keyword evidence="1" id="KW-0328">Glycosyltransferase</keyword>
<keyword evidence="1" id="KW-0808">Transferase</keyword>
<evidence type="ECO:0000313" key="1">
    <source>
        <dbReference type="EMBL" id="MFC7441684.1"/>
    </source>
</evidence>
<dbReference type="Proteomes" id="UP001596500">
    <property type="component" value="Unassembled WGS sequence"/>
</dbReference>
<sequence length="501" mass="58151">MGLVIYPPTIDWTYMKQRPQQLMSQFAKDGHTVLFFNKHNQPGPVVEKVSDHLYVINHTEYFMKHIYPHYANQPTLYWCSWSKKIPFASLFHSDYVVYDCVDDFPEWDHDEKLYVDMAHAIVCTADKLEQKMRRLCVDKPIEKIPNGCDWDYFNQVARDPNKVMSVQNLPPASGPKIGYIGAWAPWVDESLIQYASQQMPHAQILIVGPVLREEVKFPRDNVFLLGHQNYEALASLLSYIDVCIIPFRINRVTESTNPIKAYEYLAAGKPVVSTNLPEVRKLVPYVRIANSKEEFVSHLLTAYRLKDRDIHKRSAFAQSFSWFNRYLQIRSFLATRFPAFFQVQNTISLHQTNMRSFTLPLQFCTVNSYFTNHNLSKDPVFIGEWKQTEYRCFLQISHRALRHLNKPPRHVYLELDSTAGLENYEITVSSVAQPWVKSALTFSNKPSGDALGTFRLARPFNETYSIDITGIWHRELLSLELSSNQQAVSFVNPRLTFITDS</sequence>
<accession>A0ABW2RLI7</accession>
<name>A0ABW2RLI7_9BACL</name>
<protein>
    <submittedName>
        <fullName evidence="1">Glycosyltransferase</fullName>
        <ecNumber evidence="1">2.4.-.-</ecNumber>
    </submittedName>
</protein>
<keyword evidence="2" id="KW-1185">Reference proteome</keyword>
<dbReference type="RefSeq" id="WP_379865041.1">
    <property type="nucleotide sequence ID" value="NZ_JBHTBW010000032.1"/>
</dbReference>
<dbReference type="SUPFAM" id="SSF53756">
    <property type="entry name" value="UDP-Glycosyltransferase/glycogen phosphorylase"/>
    <property type="match status" value="1"/>
</dbReference>
<dbReference type="EC" id="2.4.-.-" evidence="1"/>
<proteinExistence type="predicted"/>
<dbReference type="PANTHER" id="PTHR12526">
    <property type="entry name" value="GLYCOSYLTRANSFERASE"/>
    <property type="match status" value="1"/>
</dbReference>